<dbReference type="InterPro" id="IPR040079">
    <property type="entry name" value="Glutathione_S-Trfase"/>
</dbReference>
<dbReference type="Pfam" id="PF00043">
    <property type="entry name" value="GST_C"/>
    <property type="match status" value="1"/>
</dbReference>
<gene>
    <name evidence="4" type="ORF">DF286_00925</name>
</gene>
<dbReference type="PANTHER" id="PTHR44051:SF2">
    <property type="entry name" value="HYPOTHETICAL GLUTATHIONE S-TRANSFERASE LIKE PROTEIN"/>
    <property type="match status" value="1"/>
</dbReference>
<dbReference type="RefSeq" id="WP_109269733.1">
    <property type="nucleotide sequence ID" value="NZ_QFFF01000001.1"/>
</dbReference>
<dbReference type="PROSITE" id="PS50405">
    <property type="entry name" value="GST_CTER"/>
    <property type="match status" value="1"/>
</dbReference>
<keyword evidence="5" id="KW-1185">Reference proteome</keyword>
<protein>
    <submittedName>
        <fullName evidence="4">Glutathione S-transferase</fullName>
    </submittedName>
</protein>
<dbReference type="SUPFAM" id="SSF47616">
    <property type="entry name" value="GST C-terminal domain-like"/>
    <property type="match status" value="1"/>
</dbReference>
<dbReference type="Proteomes" id="UP000245916">
    <property type="component" value="Unassembled WGS sequence"/>
</dbReference>
<dbReference type="AlphaFoldDB" id="A0A2U2IZT5"/>
<evidence type="ECO:0000313" key="5">
    <source>
        <dbReference type="Proteomes" id="UP000245916"/>
    </source>
</evidence>
<organism evidence="4 5">
    <name type="scientific">Allosphingosinicella humi</name>
    <dbReference type="NCBI Taxonomy" id="2068657"/>
    <lineage>
        <taxon>Bacteria</taxon>
        <taxon>Pseudomonadati</taxon>
        <taxon>Pseudomonadota</taxon>
        <taxon>Alphaproteobacteria</taxon>
        <taxon>Sphingomonadales</taxon>
        <taxon>Sphingomonadaceae</taxon>
        <taxon>Allosphingosinicella</taxon>
    </lineage>
</organism>
<dbReference type="InterPro" id="IPR010987">
    <property type="entry name" value="Glutathione-S-Trfase_C-like"/>
</dbReference>
<dbReference type="InterPro" id="IPR004045">
    <property type="entry name" value="Glutathione_S-Trfase_N"/>
</dbReference>
<evidence type="ECO:0000313" key="4">
    <source>
        <dbReference type="EMBL" id="PWG01593.1"/>
    </source>
</evidence>
<evidence type="ECO:0000259" key="3">
    <source>
        <dbReference type="PROSITE" id="PS50405"/>
    </source>
</evidence>
<dbReference type="Pfam" id="PF02798">
    <property type="entry name" value="GST_N"/>
    <property type="match status" value="1"/>
</dbReference>
<feature type="domain" description="GST C-terminal" evidence="3">
    <location>
        <begin position="87"/>
        <end position="206"/>
    </location>
</feature>
<dbReference type="SUPFAM" id="SSF52833">
    <property type="entry name" value="Thioredoxin-like"/>
    <property type="match status" value="1"/>
</dbReference>
<comment type="caution">
    <text evidence="4">The sequence shown here is derived from an EMBL/GenBank/DDBJ whole genome shotgun (WGS) entry which is preliminary data.</text>
</comment>
<sequence length="206" mass="23407">MTEKLVLHEYSASGNCYKVRLTAALLGLALERREYDILKGETRTPTFLAEVNPNGRIPVLQIGHRFIPESNAACFYLADGSNLIPEARFDRADMLRWMFFEQYNHEPNIATMRFWLAYVGEERLTEAQRAQMPSKRAAGEAALKLMDEHLADRRFFVGDSLSLADIALYAYTHVAEEGGFALSDFANVREWMERVAQLPGHVAMES</sequence>
<proteinExistence type="inferred from homology"/>
<dbReference type="Gene3D" id="3.40.30.10">
    <property type="entry name" value="Glutaredoxin"/>
    <property type="match status" value="1"/>
</dbReference>
<dbReference type="SFLD" id="SFLDS00019">
    <property type="entry name" value="Glutathione_Transferase_(cytos"/>
    <property type="match status" value="1"/>
</dbReference>
<comment type="similarity">
    <text evidence="1">Belongs to the GST superfamily.</text>
</comment>
<name>A0A2U2IZT5_9SPHN</name>
<reference evidence="4 5" key="1">
    <citation type="submission" date="2018-05" db="EMBL/GenBank/DDBJ databases">
        <title>Genome of Sphingosinicella humi QZX222.</title>
        <authorList>
            <person name="Qiao Z."/>
            <person name="Wang G."/>
        </authorList>
    </citation>
    <scope>NUCLEOTIDE SEQUENCE [LARGE SCALE GENOMIC DNA]</scope>
    <source>
        <strain evidence="4 5">QZX222</strain>
    </source>
</reference>
<dbReference type="InterPro" id="IPR036282">
    <property type="entry name" value="Glutathione-S-Trfase_C_sf"/>
</dbReference>
<dbReference type="GO" id="GO:0016740">
    <property type="term" value="F:transferase activity"/>
    <property type="evidence" value="ECO:0007669"/>
    <property type="project" value="UniProtKB-KW"/>
</dbReference>
<dbReference type="OrthoDB" id="9810080at2"/>
<dbReference type="PANTHER" id="PTHR44051">
    <property type="entry name" value="GLUTATHIONE S-TRANSFERASE-RELATED"/>
    <property type="match status" value="1"/>
</dbReference>
<evidence type="ECO:0000259" key="2">
    <source>
        <dbReference type="PROSITE" id="PS50404"/>
    </source>
</evidence>
<keyword evidence="4" id="KW-0808">Transferase</keyword>
<feature type="domain" description="GST N-terminal" evidence="2">
    <location>
        <begin position="3"/>
        <end position="85"/>
    </location>
</feature>
<dbReference type="EMBL" id="QFFF01000001">
    <property type="protein sequence ID" value="PWG01593.1"/>
    <property type="molecule type" value="Genomic_DNA"/>
</dbReference>
<dbReference type="InterPro" id="IPR036249">
    <property type="entry name" value="Thioredoxin-like_sf"/>
</dbReference>
<dbReference type="PROSITE" id="PS50404">
    <property type="entry name" value="GST_NTER"/>
    <property type="match status" value="1"/>
</dbReference>
<evidence type="ECO:0000256" key="1">
    <source>
        <dbReference type="RuleBase" id="RU003494"/>
    </source>
</evidence>
<accession>A0A2U2IZT5</accession>
<dbReference type="Gene3D" id="1.20.1050.10">
    <property type="match status" value="1"/>
</dbReference>
<dbReference type="SFLD" id="SFLDG00358">
    <property type="entry name" value="Main_(cytGST)"/>
    <property type="match status" value="1"/>
</dbReference>
<dbReference type="InterPro" id="IPR004046">
    <property type="entry name" value="GST_C"/>
</dbReference>